<dbReference type="Proteomes" id="UP000095287">
    <property type="component" value="Unplaced"/>
</dbReference>
<feature type="transmembrane region" description="Helical" evidence="1">
    <location>
        <begin position="37"/>
        <end position="56"/>
    </location>
</feature>
<name>A0A1I7YGQ5_9BILA</name>
<sequence length="79" mass="9261">MALVQAISQSIFCIFPKQWSVMETFFGHVPAMFRVPFYYHFFFSIHVFLTCGFVVLKLFRDKKHTNVVSVQKSGIKNTH</sequence>
<keyword evidence="1" id="KW-0472">Membrane</keyword>
<dbReference type="WBParaSite" id="L893_g16164.t1">
    <property type="protein sequence ID" value="L893_g16164.t1"/>
    <property type="gene ID" value="L893_g16164"/>
</dbReference>
<proteinExistence type="predicted"/>
<accession>A0A1I7YGQ5</accession>
<dbReference type="AlphaFoldDB" id="A0A1I7YGQ5"/>
<evidence type="ECO:0000313" key="2">
    <source>
        <dbReference type="Proteomes" id="UP000095287"/>
    </source>
</evidence>
<keyword evidence="1" id="KW-0812">Transmembrane</keyword>
<protein>
    <submittedName>
        <fullName evidence="3">Very-long-chain 3-oxoacyl-CoA synthase</fullName>
    </submittedName>
</protein>
<reference evidence="3" key="1">
    <citation type="submission" date="2016-11" db="UniProtKB">
        <authorList>
            <consortium name="WormBaseParasite"/>
        </authorList>
    </citation>
    <scope>IDENTIFICATION</scope>
</reference>
<keyword evidence="1" id="KW-1133">Transmembrane helix</keyword>
<keyword evidence="2" id="KW-1185">Reference proteome</keyword>
<evidence type="ECO:0000256" key="1">
    <source>
        <dbReference type="SAM" id="Phobius"/>
    </source>
</evidence>
<evidence type="ECO:0000313" key="3">
    <source>
        <dbReference type="WBParaSite" id="L893_g16164.t1"/>
    </source>
</evidence>
<organism evidence="2 3">
    <name type="scientific">Steinernema glaseri</name>
    <dbReference type="NCBI Taxonomy" id="37863"/>
    <lineage>
        <taxon>Eukaryota</taxon>
        <taxon>Metazoa</taxon>
        <taxon>Ecdysozoa</taxon>
        <taxon>Nematoda</taxon>
        <taxon>Chromadorea</taxon>
        <taxon>Rhabditida</taxon>
        <taxon>Tylenchina</taxon>
        <taxon>Panagrolaimomorpha</taxon>
        <taxon>Strongyloidoidea</taxon>
        <taxon>Steinernematidae</taxon>
        <taxon>Steinernema</taxon>
    </lineage>
</organism>